<dbReference type="Proteomes" id="UP000245942">
    <property type="component" value="Unassembled WGS sequence"/>
</dbReference>
<gene>
    <name evidence="3" type="ORF">BCV69DRAFT_299018</name>
</gene>
<dbReference type="EMBL" id="KZ819327">
    <property type="protein sequence ID" value="PWN20535.1"/>
    <property type="molecule type" value="Genomic_DNA"/>
</dbReference>
<dbReference type="AlphaFoldDB" id="A0A316UC09"/>
<dbReference type="RefSeq" id="XP_025347695.1">
    <property type="nucleotide sequence ID" value="XM_025494285.1"/>
</dbReference>
<feature type="region of interest" description="Disordered" evidence="1">
    <location>
        <begin position="68"/>
        <end position="96"/>
    </location>
</feature>
<feature type="region of interest" description="Disordered" evidence="1">
    <location>
        <begin position="1"/>
        <end position="26"/>
    </location>
</feature>
<sequence>MPPPPPPPRPSFGAGGQIPLPPKRPLPPQLWSTRTLLFLSTAVGGCTFLIGLQSGFNAGKREGIASAALTHPSPVSRGSPSELEAAMPPSDRRGSV</sequence>
<dbReference type="OrthoDB" id="3365943at2759"/>
<evidence type="ECO:0000256" key="1">
    <source>
        <dbReference type="SAM" id="MobiDB-lite"/>
    </source>
</evidence>
<evidence type="ECO:0000313" key="3">
    <source>
        <dbReference type="EMBL" id="PWN20535.1"/>
    </source>
</evidence>
<organism evidence="3 4">
    <name type="scientific">Pseudomicrostroma glucosiphilum</name>
    <dbReference type="NCBI Taxonomy" id="1684307"/>
    <lineage>
        <taxon>Eukaryota</taxon>
        <taxon>Fungi</taxon>
        <taxon>Dikarya</taxon>
        <taxon>Basidiomycota</taxon>
        <taxon>Ustilaginomycotina</taxon>
        <taxon>Exobasidiomycetes</taxon>
        <taxon>Microstromatales</taxon>
        <taxon>Microstromatales incertae sedis</taxon>
        <taxon>Pseudomicrostroma</taxon>
    </lineage>
</organism>
<protein>
    <submittedName>
        <fullName evidence="3">Uncharacterized protein</fullName>
    </submittedName>
</protein>
<keyword evidence="2" id="KW-0472">Membrane</keyword>
<feature type="transmembrane region" description="Helical" evidence="2">
    <location>
        <begin position="31"/>
        <end position="52"/>
    </location>
</feature>
<dbReference type="GeneID" id="37016019"/>
<name>A0A316UC09_9BASI</name>
<evidence type="ECO:0000256" key="2">
    <source>
        <dbReference type="SAM" id="Phobius"/>
    </source>
</evidence>
<reference evidence="3 4" key="1">
    <citation type="journal article" date="2018" name="Mol. Biol. Evol.">
        <title>Broad Genomic Sampling Reveals a Smut Pathogenic Ancestry of the Fungal Clade Ustilaginomycotina.</title>
        <authorList>
            <person name="Kijpornyongpan T."/>
            <person name="Mondo S.J."/>
            <person name="Barry K."/>
            <person name="Sandor L."/>
            <person name="Lee J."/>
            <person name="Lipzen A."/>
            <person name="Pangilinan J."/>
            <person name="LaButti K."/>
            <person name="Hainaut M."/>
            <person name="Henrissat B."/>
            <person name="Grigoriev I.V."/>
            <person name="Spatafora J.W."/>
            <person name="Aime M.C."/>
        </authorList>
    </citation>
    <scope>NUCLEOTIDE SEQUENCE [LARGE SCALE GENOMIC DNA]</scope>
    <source>
        <strain evidence="3 4">MCA 4718</strain>
    </source>
</reference>
<keyword evidence="4" id="KW-1185">Reference proteome</keyword>
<accession>A0A316UC09</accession>
<keyword evidence="2" id="KW-0812">Transmembrane</keyword>
<proteinExistence type="predicted"/>
<feature type="compositionally biased region" description="Pro residues" evidence="1">
    <location>
        <begin position="1"/>
        <end position="10"/>
    </location>
</feature>
<evidence type="ECO:0000313" key="4">
    <source>
        <dbReference type="Proteomes" id="UP000245942"/>
    </source>
</evidence>
<keyword evidence="2" id="KW-1133">Transmembrane helix</keyword>